<accession>A0A090MTX9</accession>
<gene>
    <name evidence="1" type="ORF">BN961_02520</name>
</gene>
<keyword evidence="2" id="KW-1185">Reference proteome</keyword>
<proteinExistence type="predicted"/>
<name>A0A090MTX9_AFIFE</name>
<reference evidence="1 2" key="1">
    <citation type="journal article" date="2014" name="Genome Announc.">
        <title>Genome Sequence of Afipia felis Strain 76713, Isolated in Hospital Water Using an Amoeba Co-Culture Procedure.</title>
        <authorList>
            <person name="Benamar S."/>
            <person name="La Scola B."/>
            <person name="Croce O."/>
        </authorList>
    </citation>
    <scope>NUCLEOTIDE SEQUENCE [LARGE SCALE GENOMIC DNA]</scope>
    <source>
        <strain evidence="1 2">76713</strain>
    </source>
</reference>
<evidence type="ECO:0000313" key="1">
    <source>
        <dbReference type="EMBL" id="CEG09099.1"/>
    </source>
</evidence>
<dbReference type="Proteomes" id="UP000035762">
    <property type="component" value="Unassembled WGS sequence"/>
</dbReference>
<organism evidence="1 2">
    <name type="scientific">Afipia felis</name>
    <name type="common">Cat scratch disease bacillus</name>
    <dbReference type="NCBI Taxonomy" id="1035"/>
    <lineage>
        <taxon>Bacteria</taxon>
        <taxon>Pseudomonadati</taxon>
        <taxon>Pseudomonadota</taxon>
        <taxon>Alphaproteobacteria</taxon>
        <taxon>Hyphomicrobiales</taxon>
        <taxon>Nitrobacteraceae</taxon>
        <taxon>Afipia</taxon>
    </lineage>
</organism>
<dbReference type="AlphaFoldDB" id="A0A090MTX9"/>
<sequence length="95" mass="10693">MHTSSSFSDNSLFPHAPCDQNLTEHVVDLVGTRVVQLVAFKVYFGAFAVVCQTLGEVQRAGSAYIVFEIEIHLALEQMALARFYVHTLQLENERH</sequence>
<dbReference type="EMBL" id="CCAZ020000001">
    <property type="protein sequence ID" value="CEG09099.1"/>
    <property type="molecule type" value="Genomic_DNA"/>
</dbReference>
<protein>
    <submittedName>
        <fullName evidence="1">Uncharacterized protein</fullName>
    </submittedName>
</protein>
<comment type="caution">
    <text evidence="1">The sequence shown here is derived from an EMBL/GenBank/DDBJ whole genome shotgun (WGS) entry which is preliminary data.</text>
</comment>
<evidence type="ECO:0000313" key="2">
    <source>
        <dbReference type="Proteomes" id="UP000035762"/>
    </source>
</evidence>